<dbReference type="Proteomes" id="UP000265431">
    <property type="component" value="Unassembled WGS sequence"/>
</dbReference>
<evidence type="ECO:0000313" key="4">
    <source>
        <dbReference type="Proteomes" id="UP000265431"/>
    </source>
</evidence>
<keyword evidence="4" id="KW-1185">Reference proteome</keyword>
<keyword evidence="2" id="KW-0732">Signal</keyword>
<organism evidence="3 4">
    <name type="scientific">Henriciella barbarensis</name>
    <dbReference type="NCBI Taxonomy" id="86342"/>
    <lineage>
        <taxon>Bacteria</taxon>
        <taxon>Pseudomonadati</taxon>
        <taxon>Pseudomonadota</taxon>
        <taxon>Alphaproteobacteria</taxon>
        <taxon>Hyphomonadales</taxon>
        <taxon>Hyphomonadaceae</taxon>
        <taxon>Henriciella</taxon>
    </lineage>
</organism>
<proteinExistence type="predicted"/>
<name>A0A399QT34_9PROT</name>
<dbReference type="OrthoDB" id="228981at2"/>
<protein>
    <recommendedName>
        <fullName evidence="5">Porin</fullName>
    </recommendedName>
</protein>
<feature type="chain" id="PRO_5017350679" description="Porin" evidence="2">
    <location>
        <begin position="26"/>
        <end position="495"/>
    </location>
</feature>
<evidence type="ECO:0000256" key="2">
    <source>
        <dbReference type="SAM" id="SignalP"/>
    </source>
</evidence>
<comment type="caution">
    <text evidence="3">The sequence shown here is derived from an EMBL/GenBank/DDBJ whole genome shotgun (WGS) entry which is preliminary data.</text>
</comment>
<sequence length="495" mass="53731">MKLATSLCGGVAIAAMASLAPAAHADSPSNEELLARIENLEAQNAALMARLDGMIEDRQIERVPAGDGPEVATETLANRTGFVSADAAYGFDVLDAAEHVNKKPIIQLKARAEDRLATPLTISGSIIGIANYQDSNRDSKFGYLMRNPTSANQIGDHVSEALIHSAQLGFTANFSDWLTGYAEILYNPQQNFGPGTITGRDRNQLLMQRAYLMIGDLERLPVYGVVGKVDIPFGLNDTVSPFTNSTSWHSFAGLAYGAQLGYVDENLMIRAMAIQGGAQFRAANAPVEGTVVPSRVNNFAVDANYTFNLNEADWMMLGASYQHGSAYCQNYPIFHFNPCDDNNPAWAAYAEASVGNFELLGEFAETTDVWPGSAVPIPTNPLSVFDAQKTRSWTVGGRYGFGDMLLSGKRDHYVSLEFSKFRAGEEGAPWERQNQFVLGYSRYLIDNVNIFAEAIHVDGFAPLNFLSGGNFPDGSTWSDNDAKTEVILVGAHTAF</sequence>
<evidence type="ECO:0008006" key="5">
    <source>
        <dbReference type="Google" id="ProtNLM"/>
    </source>
</evidence>
<dbReference type="AlphaFoldDB" id="A0A399QT34"/>
<dbReference type="SUPFAM" id="SSF56935">
    <property type="entry name" value="Porins"/>
    <property type="match status" value="1"/>
</dbReference>
<evidence type="ECO:0000256" key="1">
    <source>
        <dbReference type="SAM" id="Coils"/>
    </source>
</evidence>
<dbReference type="EMBL" id="QWGB01000009">
    <property type="protein sequence ID" value="RIJ21345.1"/>
    <property type="molecule type" value="Genomic_DNA"/>
</dbReference>
<dbReference type="InterPro" id="IPR023614">
    <property type="entry name" value="Porin_dom_sf"/>
</dbReference>
<gene>
    <name evidence="3" type="ORF">D1224_13595</name>
</gene>
<keyword evidence="1" id="KW-0175">Coiled coil</keyword>
<evidence type="ECO:0000313" key="3">
    <source>
        <dbReference type="EMBL" id="RIJ21345.1"/>
    </source>
</evidence>
<feature type="signal peptide" evidence="2">
    <location>
        <begin position="1"/>
        <end position="25"/>
    </location>
</feature>
<reference evidence="3 4" key="1">
    <citation type="submission" date="2018-08" db="EMBL/GenBank/DDBJ databases">
        <title>Henriciella mobilis sp. nov., isolated from seawater.</title>
        <authorList>
            <person name="Cheng H."/>
            <person name="Wu Y.-H."/>
            <person name="Xu X.-W."/>
            <person name="Guo L.-L."/>
        </authorList>
    </citation>
    <scope>NUCLEOTIDE SEQUENCE [LARGE SCALE GENOMIC DNA]</scope>
    <source>
        <strain evidence="3 4">CCUG66934</strain>
    </source>
</reference>
<accession>A0A399QT34</accession>
<feature type="coiled-coil region" evidence="1">
    <location>
        <begin position="30"/>
        <end position="57"/>
    </location>
</feature>
<dbReference type="Gene3D" id="2.40.160.10">
    <property type="entry name" value="Porin"/>
    <property type="match status" value="1"/>
</dbReference>
<dbReference type="RefSeq" id="WP_119380497.1">
    <property type="nucleotide sequence ID" value="NZ_QWGB01000009.1"/>
</dbReference>